<evidence type="ECO:0000313" key="2">
    <source>
        <dbReference type="EMBL" id="KAJ3643739.1"/>
    </source>
</evidence>
<keyword evidence="1" id="KW-1133">Transmembrane helix</keyword>
<evidence type="ECO:0008006" key="4">
    <source>
        <dbReference type="Google" id="ProtNLM"/>
    </source>
</evidence>
<evidence type="ECO:0000313" key="3">
    <source>
        <dbReference type="Proteomes" id="UP001168821"/>
    </source>
</evidence>
<name>A0AA38HZ81_9CUCU</name>
<gene>
    <name evidence="2" type="ORF">Zmor_026431</name>
</gene>
<keyword evidence="3" id="KW-1185">Reference proteome</keyword>
<dbReference type="PANTHER" id="PTHR21824">
    <property type="entry name" value="TRANSMEMBRANE PROTEIN 177"/>
    <property type="match status" value="1"/>
</dbReference>
<keyword evidence="1" id="KW-0472">Membrane</keyword>
<dbReference type="AlphaFoldDB" id="A0AA38HZ81"/>
<sequence length="307" mass="35387">MAWWKKLSSWLITDAGRKFSYYAAGTGSTGILLAHVLPQTLLLDQYVEVFHLYKHGFSVKLTEQLQQRFQKALDLLEMDKRDQHLYKPFAGYGFDIFSAGTSYSKYGVRVGLPANFFYNDLSSVDKHSIKLRDDSIVWDMDEGKLLQKSLVLSENAQLYAMAREIKFRDTPKWFIDTGVAVLSFTGMYGLCRLFNERGNLLARPRSLRFVLYALVGAFSFGSYALCKDVSQVYFESKIDKELKQKNPVFAEGGKEFYSKIVHRNIALRKLLGKEGERTYTALGNDNYFIRYKHVPVVQRKSFFDEPL</sequence>
<evidence type="ECO:0000256" key="1">
    <source>
        <dbReference type="SAM" id="Phobius"/>
    </source>
</evidence>
<feature type="transmembrane region" description="Helical" evidence="1">
    <location>
        <begin position="206"/>
        <end position="225"/>
    </location>
</feature>
<dbReference type="Proteomes" id="UP001168821">
    <property type="component" value="Unassembled WGS sequence"/>
</dbReference>
<reference evidence="2" key="1">
    <citation type="journal article" date="2023" name="G3 (Bethesda)">
        <title>Whole genome assemblies of Zophobas morio and Tenebrio molitor.</title>
        <authorList>
            <person name="Kaur S."/>
            <person name="Stinson S.A."/>
            <person name="diCenzo G.C."/>
        </authorList>
    </citation>
    <scope>NUCLEOTIDE SEQUENCE</scope>
    <source>
        <strain evidence="2">QUZm001</strain>
    </source>
</reference>
<comment type="caution">
    <text evidence="2">The sequence shown here is derived from an EMBL/GenBank/DDBJ whole genome shotgun (WGS) entry which is preliminary data.</text>
</comment>
<dbReference type="GO" id="GO:0016020">
    <property type="term" value="C:membrane"/>
    <property type="evidence" value="ECO:0007669"/>
    <property type="project" value="TreeGrafter"/>
</dbReference>
<accession>A0AA38HZ81</accession>
<dbReference type="PANTHER" id="PTHR21824:SF4">
    <property type="entry name" value="TRANSMEMBRANE PROTEIN 177"/>
    <property type="match status" value="1"/>
</dbReference>
<proteinExistence type="predicted"/>
<protein>
    <recommendedName>
        <fullName evidence="4">Transmembrane protein 177</fullName>
    </recommendedName>
</protein>
<feature type="transmembrane region" description="Helical" evidence="1">
    <location>
        <begin position="173"/>
        <end position="194"/>
    </location>
</feature>
<keyword evidence="1" id="KW-0812">Transmembrane</keyword>
<dbReference type="EMBL" id="JALNTZ010000008">
    <property type="protein sequence ID" value="KAJ3643739.1"/>
    <property type="molecule type" value="Genomic_DNA"/>
</dbReference>
<organism evidence="2 3">
    <name type="scientific">Zophobas morio</name>
    <dbReference type="NCBI Taxonomy" id="2755281"/>
    <lineage>
        <taxon>Eukaryota</taxon>
        <taxon>Metazoa</taxon>
        <taxon>Ecdysozoa</taxon>
        <taxon>Arthropoda</taxon>
        <taxon>Hexapoda</taxon>
        <taxon>Insecta</taxon>
        <taxon>Pterygota</taxon>
        <taxon>Neoptera</taxon>
        <taxon>Endopterygota</taxon>
        <taxon>Coleoptera</taxon>
        <taxon>Polyphaga</taxon>
        <taxon>Cucujiformia</taxon>
        <taxon>Tenebrionidae</taxon>
        <taxon>Zophobas</taxon>
    </lineage>
</organism>
<dbReference type="InterPro" id="IPR026620">
    <property type="entry name" value="TMEM177"/>
</dbReference>